<dbReference type="InterPro" id="IPR007627">
    <property type="entry name" value="RNA_pol_sigma70_r2"/>
</dbReference>
<organism evidence="7 9">
    <name type="scientific">Intestinimonas butyriciproducens</name>
    <dbReference type="NCBI Taxonomy" id="1297617"/>
    <lineage>
        <taxon>Bacteria</taxon>
        <taxon>Bacillati</taxon>
        <taxon>Bacillota</taxon>
        <taxon>Clostridia</taxon>
        <taxon>Eubacteriales</taxon>
        <taxon>Intestinimonas</taxon>
    </lineage>
</organism>
<dbReference type="PANTHER" id="PTHR43133">
    <property type="entry name" value="RNA POLYMERASE ECF-TYPE SIGMA FACTO"/>
    <property type="match status" value="1"/>
</dbReference>
<dbReference type="Pfam" id="PF04542">
    <property type="entry name" value="Sigma70_r2"/>
    <property type="match status" value="1"/>
</dbReference>
<evidence type="ECO:0000256" key="4">
    <source>
        <dbReference type="ARBA" id="ARBA00023163"/>
    </source>
</evidence>
<name>A0A0S2W1N6_9FIRM</name>
<dbReference type="InterPro" id="IPR013324">
    <property type="entry name" value="RNA_pol_sigma_r3/r4-like"/>
</dbReference>
<gene>
    <name evidence="8" type="ORF">C7373_103203</name>
    <name evidence="7" type="ORF">IB211_00882c</name>
</gene>
<reference evidence="7 9" key="1">
    <citation type="journal article" date="2015" name="Nat. Commun.">
        <title>Production of butyrate from lysine and the Amadori product fructoselysine by a human gut commensal.</title>
        <authorList>
            <person name="Bui T.P."/>
            <person name="Ritari J."/>
            <person name="Boeren S."/>
            <person name="de Waard P."/>
            <person name="Plugge C.M."/>
            <person name="de Vos W.M."/>
        </authorList>
    </citation>
    <scope>NUCLEOTIDE SEQUENCE [LARGE SCALE GENOMIC DNA]</scope>
    <source>
        <strain evidence="7 9">AF211</strain>
    </source>
</reference>
<dbReference type="Gene3D" id="1.10.1740.10">
    <property type="match status" value="1"/>
</dbReference>
<reference evidence="9" key="2">
    <citation type="submission" date="2015-04" db="EMBL/GenBank/DDBJ databases">
        <title>A butyrogenic pathway from the amino acid lysine in a human gut commensal.</title>
        <authorList>
            <person name="de Vos W.M."/>
            <person name="Bui N.T.P."/>
            <person name="Plugge C.M."/>
            <person name="Ritari J."/>
        </authorList>
    </citation>
    <scope>NUCLEOTIDE SEQUENCE [LARGE SCALE GENOMIC DNA]</scope>
    <source>
        <strain evidence="9">AF211</strain>
    </source>
</reference>
<dbReference type="Gene3D" id="1.10.10.10">
    <property type="entry name" value="Winged helix-like DNA-binding domain superfamily/Winged helix DNA-binding domain"/>
    <property type="match status" value="1"/>
</dbReference>
<dbReference type="InterPro" id="IPR013325">
    <property type="entry name" value="RNA_pol_sigma_r2"/>
</dbReference>
<feature type="domain" description="RNA polymerase sigma factor 70 region 4 type 2" evidence="6">
    <location>
        <begin position="131"/>
        <end position="182"/>
    </location>
</feature>
<dbReference type="GeneID" id="93229867"/>
<dbReference type="GO" id="GO:0006352">
    <property type="term" value="P:DNA-templated transcription initiation"/>
    <property type="evidence" value="ECO:0007669"/>
    <property type="project" value="InterPro"/>
</dbReference>
<reference evidence="8 10" key="3">
    <citation type="submission" date="2018-04" db="EMBL/GenBank/DDBJ databases">
        <title>Genomic Encyclopedia of Type Strains, Phase IV (KMG-IV): sequencing the most valuable type-strain genomes for metagenomic binning, comparative biology and taxonomic classification.</title>
        <authorList>
            <person name="Goeker M."/>
        </authorList>
    </citation>
    <scope>NUCLEOTIDE SEQUENCE [LARGE SCALE GENOMIC DNA]</scope>
    <source>
        <strain evidence="8 10">DSM 26588</strain>
    </source>
</reference>
<evidence type="ECO:0000313" key="7">
    <source>
        <dbReference type="EMBL" id="ALP93276.1"/>
    </source>
</evidence>
<dbReference type="GO" id="GO:0003677">
    <property type="term" value="F:DNA binding"/>
    <property type="evidence" value="ECO:0007669"/>
    <property type="project" value="InterPro"/>
</dbReference>
<evidence type="ECO:0000256" key="3">
    <source>
        <dbReference type="ARBA" id="ARBA00023082"/>
    </source>
</evidence>
<dbReference type="AlphaFoldDB" id="A0A0S2W1N6"/>
<evidence type="ECO:0000256" key="2">
    <source>
        <dbReference type="ARBA" id="ARBA00023015"/>
    </source>
</evidence>
<keyword evidence="2" id="KW-0805">Transcription regulation</keyword>
<evidence type="ECO:0000313" key="10">
    <source>
        <dbReference type="Proteomes" id="UP000245778"/>
    </source>
</evidence>
<dbReference type="InterPro" id="IPR014284">
    <property type="entry name" value="RNA_pol_sigma-70_dom"/>
</dbReference>
<dbReference type="InterPro" id="IPR013249">
    <property type="entry name" value="RNA_pol_sigma70_r4_t2"/>
</dbReference>
<dbReference type="Proteomes" id="UP000064844">
    <property type="component" value="Chromosome"/>
</dbReference>
<dbReference type="CDD" id="cd06171">
    <property type="entry name" value="Sigma70_r4"/>
    <property type="match status" value="1"/>
</dbReference>
<dbReference type="Pfam" id="PF08281">
    <property type="entry name" value="Sigma70_r4_2"/>
    <property type="match status" value="1"/>
</dbReference>
<comment type="similarity">
    <text evidence="1">Belongs to the sigma-70 factor family. ECF subfamily.</text>
</comment>
<evidence type="ECO:0000256" key="1">
    <source>
        <dbReference type="ARBA" id="ARBA00010641"/>
    </source>
</evidence>
<dbReference type="RefSeq" id="WP_227151457.1">
    <property type="nucleotide sequence ID" value="NZ_CALICV010000017.1"/>
</dbReference>
<dbReference type="Proteomes" id="UP000245778">
    <property type="component" value="Unassembled WGS sequence"/>
</dbReference>
<dbReference type="STRING" id="1297617.IB211_00882c"/>
<proteinExistence type="inferred from homology"/>
<evidence type="ECO:0000313" key="8">
    <source>
        <dbReference type="EMBL" id="PVY58915.1"/>
    </source>
</evidence>
<keyword evidence="3" id="KW-0731">Sigma factor</keyword>
<sequence length="193" mass="21825">MFLVMTMESLARRERPEQRLDEGLLGRVGRGDLTALESLYLQTEKAVYALALSILRNPDDAQDVTQEVYLKVRAAAHLYVPQGKPLAWLFTITRNLCRDLQRVQARTGQAPDGLEDDVRFSYVSDPTDRLVLEAALKTLGEDERQVVLLHAVSGLRHREIARDLGLPLSTVLSRYSRALKKLKRCLSEEGVRL</sequence>
<evidence type="ECO:0000313" key="9">
    <source>
        <dbReference type="Proteomes" id="UP000064844"/>
    </source>
</evidence>
<dbReference type="KEGG" id="ibu:IB211_00882c"/>
<protein>
    <submittedName>
        <fullName evidence="8">RNA polymerase sigma-70 factor (ECF subfamily)</fullName>
    </submittedName>
</protein>
<dbReference type="EMBL" id="QEKK01000003">
    <property type="protein sequence ID" value="PVY58915.1"/>
    <property type="molecule type" value="Genomic_DNA"/>
</dbReference>
<dbReference type="NCBIfam" id="TIGR02937">
    <property type="entry name" value="sigma70-ECF"/>
    <property type="match status" value="1"/>
</dbReference>
<dbReference type="PANTHER" id="PTHR43133:SF62">
    <property type="entry name" value="RNA POLYMERASE SIGMA FACTOR SIGZ"/>
    <property type="match status" value="1"/>
</dbReference>
<keyword evidence="9" id="KW-1185">Reference proteome</keyword>
<dbReference type="PATRIC" id="fig|1297617.4.peg.896"/>
<dbReference type="InterPro" id="IPR039425">
    <property type="entry name" value="RNA_pol_sigma-70-like"/>
</dbReference>
<dbReference type="eggNOG" id="COG1595">
    <property type="taxonomic scope" value="Bacteria"/>
</dbReference>
<evidence type="ECO:0000259" key="5">
    <source>
        <dbReference type="Pfam" id="PF04542"/>
    </source>
</evidence>
<feature type="domain" description="RNA polymerase sigma-70 region 2" evidence="5">
    <location>
        <begin position="39"/>
        <end position="106"/>
    </location>
</feature>
<accession>A0A0S2W1N6</accession>
<dbReference type="InterPro" id="IPR036388">
    <property type="entry name" value="WH-like_DNA-bd_sf"/>
</dbReference>
<dbReference type="SUPFAM" id="SSF88946">
    <property type="entry name" value="Sigma2 domain of RNA polymerase sigma factors"/>
    <property type="match status" value="1"/>
</dbReference>
<keyword evidence="4" id="KW-0804">Transcription</keyword>
<dbReference type="SUPFAM" id="SSF88659">
    <property type="entry name" value="Sigma3 and sigma4 domains of RNA polymerase sigma factors"/>
    <property type="match status" value="1"/>
</dbReference>
<dbReference type="EMBL" id="CP011307">
    <property type="protein sequence ID" value="ALP93276.1"/>
    <property type="molecule type" value="Genomic_DNA"/>
</dbReference>
<evidence type="ECO:0000259" key="6">
    <source>
        <dbReference type="Pfam" id="PF08281"/>
    </source>
</evidence>
<dbReference type="GO" id="GO:0016987">
    <property type="term" value="F:sigma factor activity"/>
    <property type="evidence" value="ECO:0007669"/>
    <property type="project" value="UniProtKB-KW"/>
</dbReference>